<dbReference type="InterPro" id="IPR028082">
    <property type="entry name" value="Peripla_BP_I"/>
</dbReference>
<feature type="domain" description="HTH araC/xylS-type" evidence="4">
    <location>
        <begin position="291"/>
        <end position="389"/>
    </location>
</feature>
<dbReference type="InterPro" id="IPR009057">
    <property type="entry name" value="Homeodomain-like_sf"/>
</dbReference>
<sequence length="395" mass="44675">MRFLEDLNMAGGGTRNRQIALLIETSNEYGRGLLRGIHSYIRENRPWSIYMGEHSRSQTDLTWLNGWQGDGVIARIENEEIAAYIRRLSLPTVDLSASRLIPELHCVETDDQSIARLAVRHLIERGFKHFAFCGEERFTWSRQRQNHYVRLLAEYGHSCSISSVVSGKTWNEQRRDMAAWVKSLPKPAGILVCYDILGQKLLEACRLANVAVPDEIGIIGVDNDELLCNLSDPPLSSIMPNALETGHRAAALLDRMLNGEIVESGMTSIPPLDIVTRMSTDVVAVDDKLVADAVRLIRGKIYEDINVGDLLSWIPVSRRSFEGRFERSLGRTPHAFIMEMKVKLIKEFLTETELSLSMIAERIGFKHLEYMSVLFKRETGMTPNDYRLKAKGTAD</sequence>
<dbReference type="PANTHER" id="PTHR30146:SF24">
    <property type="entry name" value="XYLOSE OPERON REGULATORY PROTEIN"/>
    <property type="match status" value="1"/>
</dbReference>
<dbReference type="Proteomes" id="UP001589818">
    <property type="component" value="Unassembled WGS sequence"/>
</dbReference>
<dbReference type="PANTHER" id="PTHR30146">
    <property type="entry name" value="LACI-RELATED TRANSCRIPTIONAL REPRESSOR"/>
    <property type="match status" value="1"/>
</dbReference>
<evidence type="ECO:0000256" key="1">
    <source>
        <dbReference type="ARBA" id="ARBA00023015"/>
    </source>
</evidence>
<dbReference type="SUPFAM" id="SSF53822">
    <property type="entry name" value="Periplasmic binding protein-like I"/>
    <property type="match status" value="1"/>
</dbReference>
<dbReference type="RefSeq" id="WP_204818709.1">
    <property type="nucleotide sequence ID" value="NZ_JANHOF010000005.1"/>
</dbReference>
<dbReference type="InterPro" id="IPR046335">
    <property type="entry name" value="LacI/GalR-like_sensor"/>
</dbReference>
<dbReference type="Gene3D" id="3.40.50.2300">
    <property type="match status" value="2"/>
</dbReference>
<dbReference type="Gene3D" id="1.10.10.60">
    <property type="entry name" value="Homeodomain-like"/>
    <property type="match status" value="1"/>
</dbReference>
<dbReference type="Pfam" id="PF12833">
    <property type="entry name" value="HTH_18"/>
    <property type="match status" value="1"/>
</dbReference>
<keyword evidence="6" id="KW-1185">Reference proteome</keyword>
<organism evidence="5 6">
    <name type="scientific">Paenibacillus mendelii</name>
    <dbReference type="NCBI Taxonomy" id="206163"/>
    <lineage>
        <taxon>Bacteria</taxon>
        <taxon>Bacillati</taxon>
        <taxon>Bacillota</taxon>
        <taxon>Bacilli</taxon>
        <taxon>Bacillales</taxon>
        <taxon>Paenibacillaceae</taxon>
        <taxon>Paenibacillus</taxon>
    </lineage>
</organism>
<keyword evidence="3" id="KW-0804">Transcription</keyword>
<dbReference type="CDD" id="cd01543">
    <property type="entry name" value="PBP1_XylR"/>
    <property type="match status" value="1"/>
</dbReference>
<proteinExistence type="predicted"/>
<name>A0ABV6JAH6_9BACL</name>
<evidence type="ECO:0000313" key="6">
    <source>
        <dbReference type="Proteomes" id="UP001589818"/>
    </source>
</evidence>
<dbReference type="InterPro" id="IPR054031">
    <property type="entry name" value="XylR_PBP1"/>
</dbReference>
<evidence type="ECO:0000313" key="5">
    <source>
        <dbReference type="EMBL" id="MFC0392871.1"/>
    </source>
</evidence>
<evidence type="ECO:0000259" key="4">
    <source>
        <dbReference type="PROSITE" id="PS01124"/>
    </source>
</evidence>
<dbReference type="PROSITE" id="PS01124">
    <property type="entry name" value="HTH_ARAC_FAMILY_2"/>
    <property type="match status" value="1"/>
</dbReference>
<protein>
    <submittedName>
        <fullName evidence="5">Substrate-binding domain-containing protein</fullName>
    </submittedName>
</protein>
<dbReference type="Pfam" id="PF22177">
    <property type="entry name" value="PBP1_XylR"/>
    <property type="match status" value="1"/>
</dbReference>
<dbReference type="SUPFAM" id="SSF46689">
    <property type="entry name" value="Homeodomain-like"/>
    <property type="match status" value="1"/>
</dbReference>
<evidence type="ECO:0000256" key="2">
    <source>
        <dbReference type="ARBA" id="ARBA00023125"/>
    </source>
</evidence>
<dbReference type="SMART" id="SM00342">
    <property type="entry name" value="HTH_ARAC"/>
    <property type="match status" value="1"/>
</dbReference>
<dbReference type="InterPro" id="IPR018060">
    <property type="entry name" value="HTH_AraC"/>
</dbReference>
<dbReference type="Pfam" id="PF13377">
    <property type="entry name" value="Peripla_BP_3"/>
    <property type="match status" value="1"/>
</dbReference>
<gene>
    <name evidence="5" type="ORF">ACFFJ8_15980</name>
</gene>
<keyword evidence="1" id="KW-0805">Transcription regulation</keyword>
<comment type="caution">
    <text evidence="5">The sequence shown here is derived from an EMBL/GenBank/DDBJ whole genome shotgun (WGS) entry which is preliminary data.</text>
</comment>
<dbReference type="EMBL" id="JBHLVF010000023">
    <property type="protein sequence ID" value="MFC0392871.1"/>
    <property type="molecule type" value="Genomic_DNA"/>
</dbReference>
<evidence type="ECO:0000256" key="3">
    <source>
        <dbReference type="ARBA" id="ARBA00023163"/>
    </source>
</evidence>
<accession>A0ABV6JAH6</accession>
<reference evidence="5 6" key="1">
    <citation type="submission" date="2024-09" db="EMBL/GenBank/DDBJ databases">
        <authorList>
            <person name="Sun Q."/>
            <person name="Mori K."/>
        </authorList>
    </citation>
    <scope>NUCLEOTIDE SEQUENCE [LARGE SCALE GENOMIC DNA]</scope>
    <source>
        <strain evidence="5 6">CCM 4839</strain>
    </source>
</reference>
<keyword evidence="2" id="KW-0238">DNA-binding</keyword>